<evidence type="ECO:0000256" key="2">
    <source>
        <dbReference type="ARBA" id="ARBA00004749"/>
    </source>
</evidence>
<dbReference type="Proteomes" id="UP000036406">
    <property type="component" value="Chromosome"/>
</dbReference>
<comment type="subunit">
    <text evidence="8">Component of the Ubi complex metabolon, which regroups five ubiquinone biosynthesis proteins (UbiE, UbiF, UbiG, UbiH and UbiI) and two accessory factors (UbiK and the lipid-binding protein UbiJ).</text>
</comment>
<dbReference type="PRINTS" id="PR00420">
    <property type="entry name" value="RNGMNOXGNASE"/>
</dbReference>
<accession>A0A0H4I407</accession>
<keyword evidence="5" id="KW-0274">FAD</keyword>
<keyword evidence="7" id="KW-0503">Monooxygenase</keyword>
<dbReference type="KEGG" id="mpq:ABA45_16300"/>
<evidence type="ECO:0000313" key="11">
    <source>
        <dbReference type="Proteomes" id="UP000036406"/>
    </source>
</evidence>
<dbReference type="InterPro" id="IPR002938">
    <property type="entry name" value="FAD-bd"/>
</dbReference>
<dbReference type="InterPro" id="IPR051205">
    <property type="entry name" value="UbiH/COQ6_monooxygenase"/>
</dbReference>
<evidence type="ECO:0000256" key="3">
    <source>
        <dbReference type="ARBA" id="ARBA00005349"/>
    </source>
</evidence>
<dbReference type="STRING" id="330734.ABA45_16300"/>
<evidence type="ECO:0000256" key="5">
    <source>
        <dbReference type="ARBA" id="ARBA00022827"/>
    </source>
</evidence>
<proteinExistence type="inferred from homology"/>
<keyword evidence="6" id="KW-0560">Oxidoreductase</keyword>
<sequence length="419" mass="45532">MTEAHSSKTPAVADIMIVGGGMVGSALALGLAQQGWHVVLVESSPVAKLQSAAQPATGVDDFEPRVSAISRASQRLLEGLGAWAEVAAGRHCPYQTMTVWDAEGTGRIEFDAAEMRAEALGTIVENRHIVRALFNALETSPATIFSGAKVAGWLANGPDGEGGNAPGICLEDGQHLRARLVVAADGAQSRLRQLVGLPTREWDYDQQAIVATVRSKQMHQYTARQSFSRTGPLAFLPLQADNGDEHFCSIVWSQDTLEARRLMALDDVAFNAELARAIELPEDSVEAISRRFTFPLRQRHAMNYTAPGFALVGDAAHSIHPLAGQGANLGYGDVAVLLEELKRARKLGLNPGDALVLGRYQRRRKSENLTMMAAMEGLKQLFGRDELPLRWLRNQGMNWLNQLAPLKNRLATEAMGLRD</sequence>
<dbReference type="InterPro" id="IPR010971">
    <property type="entry name" value="UbiH/COQ6"/>
</dbReference>
<dbReference type="FunFam" id="3.50.50.60:FF:000021">
    <property type="entry name" value="Ubiquinone biosynthesis monooxygenase COQ6"/>
    <property type="match status" value="1"/>
</dbReference>
<evidence type="ECO:0000313" key="10">
    <source>
        <dbReference type="EMBL" id="AKO53796.1"/>
    </source>
</evidence>
<evidence type="ECO:0000256" key="7">
    <source>
        <dbReference type="ARBA" id="ARBA00023033"/>
    </source>
</evidence>
<comment type="similarity">
    <text evidence="3">Belongs to the UbiH/COQ6 family.</text>
</comment>
<evidence type="ECO:0000256" key="8">
    <source>
        <dbReference type="ARBA" id="ARBA00065734"/>
    </source>
</evidence>
<name>A0A0H4I407_9GAMM</name>
<dbReference type="GO" id="GO:0019168">
    <property type="term" value="F:2-polyprenylphenol 6-hydroxylase activity"/>
    <property type="evidence" value="ECO:0007669"/>
    <property type="project" value="TreeGrafter"/>
</dbReference>
<gene>
    <name evidence="10" type="ORF">ABA45_16300</name>
</gene>
<dbReference type="GO" id="GO:0006744">
    <property type="term" value="P:ubiquinone biosynthetic process"/>
    <property type="evidence" value="ECO:0007669"/>
    <property type="project" value="UniProtKB-UniPathway"/>
</dbReference>
<dbReference type="EMBL" id="CP011494">
    <property type="protein sequence ID" value="AKO53796.1"/>
    <property type="molecule type" value="Genomic_DNA"/>
</dbReference>
<dbReference type="GO" id="GO:0110142">
    <property type="term" value="C:ubiquinone biosynthesis complex"/>
    <property type="evidence" value="ECO:0007669"/>
    <property type="project" value="UniProtKB-ARBA"/>
</dbReference>
<dbReference type="UniPathway" id="UPA00232"/>
<dbReference type="InterPro" id="IPR018168">
    <property type="entry name" value="Ubi_Hdrlase_CS"/>
</dbReference>
<evidence type="ECO:0000259" key="9">
    <source>
        <dbReference type="Pfam" id="PF01494"/>
    </source>
</evidence>
<dbReference type="PROSITE" id="PS01304">
    <property type="entry name" value="UBIH"/>
    <property type="match status" value="1"/>
</dbReference>
<dbReference type="NCBIfam" id="TIGR01988">
    <property type="entry name" value="Ubi-OHases"/>
    <property type="match status" value="1"/>
</dbReference>
<dbReference type="PATRIC" id="fig|330734.3.peg.3430"/>
<evidence type="ECO:0000256" key="1">
    <source>
        <dbReference type="ARBA" id="ARBA00001974"/>
    </source>
</evidence>
<dbReference type="AlphaFoldDB" id="A0A0H4I407"/>
<dbReference type="GO" id="GO:0071949">
    <property type="term" value="F:FAD binding"/>
    <property type="evidence" value="ECO:0007669"/>
    <property type="project" value="InterPro"/>
</dbReference>
<dbReference type="PANTHER" id="PTHR43876:SF7">
    <property type="entry name" value="UBIQUINONE BIOSYNTHESIS MONOOXYGENASE COQ6, MITOCHONDRIAL"/>
    <property type="match status" value="1"/>
</dbReference>
<keyword evidence="11" id="KW-1185">Reference proteome</keyword>
<evidence type="ECO:0000256" key="4">
    <source>
        <dbReference type="ARBA" id="ARBA00022630"/>
    </source>
</evidence>
<dbReference type="InterPro" id="IPR036188">
    <property type="entry name" value="FAD/NAD-bd_sf"/>
</dbReference>
<dbReference type="Gene3D" id="3.50.50.60">
    <property type="entry name" value="FAD/NAD(P)-binding domain"/>
    <property type="match status" value="2"/>
</dbReference>
<comment type="cofactor">
    <cofactor evidence="1">
        <name>FAD</name>
        <dbReference type="ChEBI" id="CHEBI:57692"/>
    </cofactor>
</comment>
<comment type="pathway">
    <text evidence="2">Cofactor biosynthesis; ubiquinone biosynthesis.</text>
</comment>
<keyword evidence="4" id="KW-0285">Flavoprotein</keyword>
<evidence type="ECO:0000256" key="6">
    <source>
        <dbReference type="ARBA" id="ARBA00023002"/>
    </source>
</evidence>
<reference evidence="10 11" key="1">
    <citation type="submission" date="2015-05" db="EMBL/GenBank/DDBJ databases">
        <title>Complete genome of Marinobacter psychrophilus strain 20041T isolated from sea-ice of the Canadian Basin.</title>
        <authorList>
            <person name="Song L."/>
            <person name="Ren L."/>
            <person name="Yu Y."/>
            <person name="Wang X."/>
        </authorList>
    </citation>
    <scope>NUCLEOTIDE SEQUENCE [LARGE SCALE GENOMIC DNA]</scope>
    <source>
        <strain evidence="10 11">20041</strain>
    </source>
</reference>
<dbReference type="SUPFAM" id="SSF51905">
    <property type="entry name" value="FAD/NAD(P)-binding domain"/>
    <property type="match status" value="1"/>
</dbReference>
<dbReference type="PANTHER" id="PTHR43876">
    <property type="entry name" value="UBIQUINONE BIOSYNTHESIS MONOOXYGENASE COQ6, MITOCHONDRIAL"/>
    <property type="match status" value="1"/>
</dbReference>
<dbReference type="Pfam" id="PF01494">
    <property type="entry name" value="FAD_binding_3"/>
    <property type="match status" value="1"/>
</dbReference>
<protein>
    <submittedName>
        <fullName evidence="10">2-octaprenyl-3-methyl-6-methoxy-1,4-benzoquinol hydroxylase</fullName>
    </submittedName>
</protein>
<dbReference type="RefSeq" id="WP_048387902.1">
    <property type="nucleotide sequence ID" value="NZ_CP011494.1"/>
</dbReference>
<organism evidence="10 11">
    <name type="scientific">Marinobacter psychrophilus</name>
    <dbReference type="NCBI Taxonomy" id="330734"/>
    <lineage>
        <taxon>Bacteria</taxon>
        <taxon>Pseudomonadati</taxon>
        <taxon>Pseudomonadota</taxon>
        <taxon>Gammaproteobacteria</taxon>
        <taxon>Pseudomonadales</taxon>
        <taxon>Marinobacteraceae</taxon>
        <taxon>Marinobacter</taxon>
    </lineage>
</organism>
<feature type="domain" description="FAD-binding" evidence="9">
    <location>
        <begin position="14"/>
        <end position="342"/>
    </location>
</feature>